<organism evidence="4 5">
    <name type="scientific">Anaerobaca lacustris</name>
    <dbReference type="NCBI Taxonomy" id="3044600"/>
    <lineage>
        <taxon>Bacteria</taxon>
        <taxon>Pseudomonadati</taxon>
        <taxon>Planctomycetota</taxon>
        <taxon>Phycisphaerae</taxon>
        <taxon>Sedimentisphaerales</taxon>
        <taxon>Anaerobacaceae</taxon>
        <taxon>Anaerobaca</taxon>
    </lineage>
</organism>
<name>A0AAW6TXK7_9BACT</name>
<evidence type="ECO:0000259" key="3">
    <source>
        <dbReference type="SMART" id="SM00560"/>
    </source>
</evidence>
<dbReference type="Proteomes" id="UP001431776">
    <property type="component" value="Unassembled WGS sequence"/>
</dbReference>
<dbReference type="Gene3D" id="2.60.120.200">
    <property type="match status" value="1"/>
</dbReference>
<accession>A0AAW6TXK7</accession>
<dbReference type="InterPro" id="IPR006558">
    <property type="entry name" value="LamG-like"/>
</dbReference>
<dbReference type="InterPro" id="IPR013320">
    <property type="entry name" value="ConA-like_dom_sf"/>
</dbReference>
<dbReference type="AlphaFoldDB" id="A0AAW6TXK7"/>
<feature type="domain" description="LamG-like jellyroll fold" evidence="3">
    <location>
        <begin position="10"/>
        <end position="149"/>
    </location>
</feature>
<keyword evidence="1" id="KW-0732">Signal</keyword>
<evidence type="ECO:0000313" key="4">
    <source>
        <dbReference type="EMBL" id="MDI6448994.1"/>
    </source>
</evidence>
<keyword evidence="2" id="KW-1015">Disulfide bond</keyword>
<comment type="caution">
    <text evidence="4">The sequence shown here is derived from an EMBL/GenBank/DDBJ whole genome shotgun (WGS) entry which is preliminary data.</text>
</comment>
<sequence length="165" mass="17938">MKCTPEEVTGDFTLATWVKLDPGTAGHYHGIGGKLAQVGGDYFGFGLVRHTGNAFRLWVGDGTDDLAKSAVSSDTPYTDSEWHHVVGVRAGRTNRLYIDGAPQTATSVTGLVPSTDFFHLGRQYSHLDDRYLRGAIDDVRVYDRALSAEEIAGLAGLTAQRHKPF</sequence>
<proteinExistence type="predicted"/>
<keyword evidence="5" id="KW-1185">Reference proteome</keyword>
<reference evidence="4" key="1">
    <citation type="submission" date="2023-05" db="EMBL/GenBank/DDBJ databases">
        <title>Anaerotaeda fermentans gen. nov., sp. nov., a novel anaerobic planctomycete of the new family within the order Sedimentisphaerales isolated from Taman Peninsula, Russia.</title>
        <authorList>
            <person name="Khomyakova M.A."/>
            <person name="Merkel A.Y."/>
            <person name="Slobodkin A.I."/>
        </authorList>
    </citation>
    <scope>NUCLEOTIDE SEQUENCE</scope>
    <source>
        <strain evidence="4">M17dextr</strain>
    </source>
</reference>
<protein>
    <submittedName>
        <fullName evidence="4">LamG domain-containing protein</fullName>
    </submittedName>
</protein>
<evidence type="ECO:0000313" key="5">
    <source>
        <dbReference type="Proteomes" id="UP001431776"/>
    </source>
</evidence>
<dbReference type="SMART" id="SM00560">
    <property type="entry name" value="LamGL"/>
    <property type="match status" value="1"/>
</dbReference>
<gene>
    <name evidence="4" type="ORF">QJ522_08065</name>
</gene>
<evidence type="ECO:0000256" key="1">
    <source>
        <dbReference type="ARBA" id="ARBA00022729"/>
    </source>
</evidence>
<dbReference type="EMBL" id="JASCXX010000008">
    <property type="protein sequence ID" value="MDI6448994.1"/>
    <property type="molecule type" value="Genomic_DNA"/>
</dbReference>
<dbReference type="Pfam" id="PF13385">
    <property type="entry name" value="Laminin_G_3"/>
    <property type="match status" value="1"/>
</dbReference>
<dbReference type="RefSeq" id="WP_349244403.1">
    <property type="nucleotide sequence ID" value="NZ_JASCXX010000008.1"/>
</dbReference>
<evidence type="ECO:0000256" key="2">
    <source>
        <dbReference type="ARBA" id="ARBA00023157"/>
    </source>
</evidence>
<dbReference type="SUPFAM" id="SSF49899">
    <property type="entry name" value="Concanavalin A-like lectins/glucanases"/>
    <property type="match status" value="1"/>
</dbReference>